<dbReference type="InterPro" id="IPR048447">
    <property type="entry name" value="DUF1980_C"/>
</dbReference>
<keyword evidence="1" id="KW-1133">Transmembrane helix</keyword>
<evidence type="ECO:0000256" key="1">
    <source>
        <dbReference type="SAM" id="Phobius"/>
    </source>
</evidence>
<dbReference type="InterPro" id="IPR015402">
    <property type="entry name" value="DUF1980"/>
</dbReference>
<dbReference type="PANTHER" id="PTHR40047">
    <property type="entry name" value="UPF0703 PROTEIN YCGQ"/>
    <property type="match status" value="1"/>
</dbReference>
<protein>
    <submittedName>
        <fullName evidence="3">Membrane protein</fullName>
    </submittedName>
</protein>
<name>A0A8J3ZPU7_9ACTN</name>
<comment type="caution">
    <text evidence="3">The sequence shown here is derived from an EMBL/GenBank/DDBJ whole genome shotgun (WGS) entry which is preliminary data.</text>
</comment>
<gene>
    <name evidence="3" type="primary">ycgQ_1</name>
    <name evidence="3" type="ORF">Voc01_026560</name>
</gene>
<dbReference type="PANTHER" id="PTHR40047:SF1">
    <property type="entry name" value="UPF0703 PROTEIN YCGQ"/>
    <property type="match status" value="1"/>
</dbReference>
<feature type="transmembrane region" description="Helical" evidence="1">
    <location>
        <begin position="33"/>
        <end position="55"/>
    </location>
</feature>
<organism evidence="3 4">
    <name type="scientific">Virgisporangium ochraceum</name>
    <dbReference type="NCBI Taxonomy" id="65505"/>
    <lineage>
        <taxon>Bacteria</taxon>
        <taxon>Bacillati</taxon>
        <taxon>Actinomycetota</taxon>
        <taxon>Actinomycetes</taxon>
        <taxon>Micromonosporales</taxon>
        <taxon>Micromonosporaceae</taxon>
        <taxon>Virgisporangium</taxon>
    </lineage>
</organism>
<dbReference type="RefSeq" id="WP_203927688.1">
    <property type="nucleotide sequence ID" value="NZ_BOPH01000031.1"/>
</dbReference>
<dbReference type="NCBIfam" id="TIGR03943">
    <property type="entry name" value="TIGR03943 family putative permease subunit"/>
    <property type="match status" value="1"/>
</dbReference>
<feature type="transmembrane region" description="Helical" evidence="1">
    <location>
        <begin position="80"/>
        <end position="100"/>
    </location>
</feature>
<sequence>MNRQAQAVVLLLVGGAILRASFTDLYLRYVKEGLRPFLIAAGVLLVAAAVATLWYELRPRKAAAVADHDDGHGHSHREPAVAWLLVLPVFALLLVAPPALGSYAANRAGTALQETSDFPPLPAGDPVKVGLVDYATRAVYDEGKSLDGRRVVLTGFILIGDDKAPYLARMTLSCCAADARPVKVGLDGSVPSGLAADTWIEIVGRYTTKSTKDEVNGGVIPYIEIEELRRIDAPTNQYES</sequence>
<evidence type="ECO:0000259" key="2">
    <source>
        <dbReference type="Pfam" id="PF21537"/>
    </source>
</evidence>
<dbReference type="InterPro" id="IPR052955">
    <property type="entry name" value="UPF0703_membrane_permease"/>
</dbReference>
<reference evidence="3" key="1">
    <citation type="submission" date="2021-01" db="EMBL/GenBank/DDBJ databases">
        <title>Whole genome shotgun sequence of Virgisporangium ochraceum NBRC 16418.</title>
        <authorList>
            <person name="Komaki H."/>
            <person name="Tamura T."/>
        </authorList>
    </citation>
    <scope>NUCLEOTIDE SEQUENCE</scope>
    <source>
        <strain evidence="3">NBRC 16418</strain>
    </source>
</reference>
<proteinExistence type="predicted"/>
<keyword evidence="1" id="KW-0472">Membrane</keyword>
<keyword evidence="4" id="KW-1185">Reference proteome</keyword>
<dbReference type="Proteomes" id="UP000635606">
    <property type="component" value="Unassembled WGS sequence"/>
</dbReference>
<dbReference type="AlphaFoldDB" id="A0A8J3ZPU7"/>
<dbReference type="Pfam" id="PF21537">
    <property type="entry name" value="DUF1980_C"/>
    <property type="match status" value="1"/>
</dbReference>
<evidence type="ECO:0000313" key="3">
    <source>
        <dbReference type="EMBL" id="GIJ67739.1"/>
    </source>
</evidence>
<keyword evidence="1" id="KW-0812">Transmembrane</keyword>
<accession>A0A8J3ZPU7</accession>
<feature type="domain" description="DUF1980" evidence="2">
    <location>
        <begin position="138"/>
        <end position="238"/>
    </location>
</feature>
<dbReference type="EMBL" id="BOPH01000031">
    <property type="protein sequence ID" value="GIJ67739.1"/>
    <property type="molecule type" value="Genomic_DNA"/>
</dbReference>
<evidence type="ECO:0000313" key="4">
    <source>
        <dbReference type="Proteomes" id="UP000635606"/>
    </source>
</evidence>